<reference evidence="2" key="1">
    <citation type="journal article" date="2019" name="Int. J. Syst. Evol. Microbiol.">
        <title>The Global Catalogue of Microorganisms (GCM) 10K type strain sequencing project: providing services to taxonomists for standard genome sequencing and annotation.</title>
        <authorList>
            <consortium name="The Broad Institute Genomics Platform"/>
            <consortium name="The Broad Institute Genome Sequencing Center for Infectious Disease"/>
            <person name="Wu L."/>
            <person name="Ma J."/>
        </authorList>
    </citation>
    <scope>NUCLEOTIDE SEQUENCE [LARGE SCALE GENOMIC DNA]</scope>
    <source>
        <strain evidence="2">CCUG 62974</strain>
    </source>
</reference>
<proteinExistence type="predicted"/>
<organism evidence="1 2">
    <name type="scientific">Streptosporangium algeriense</name>
    <dbReference type="NCBI Taxonomy" id="1682748"/>
    <lineage>
        <taxon>Bacteria</taxon>
        <taxon>Bacillati</taxon>
        <taxon>Actinomycetota</taxon>
        <taxon>Actinomycetes</taxon>
        <taxon>Streptosporangiales</taxon>
        <taxon>Streptosporangiaceae</taxon>
        <taxon>Streptosporangium</taxon>
    </lineage>
</organism>
<dbReference type="Proteomes" id="UP001597024">
    <property type="component" value="Unassembled WGS sequence"/>
</dbReference>
<name>A0ABW3DJ36_9ACTN</name>
<gene>
    <name evidence="1" type="ORF">ACFQ08_00285</name>
</gene>
<protein>
    <submittedName>
        <fullName evidence="1">Uncharacterized protein</fullName>
    </submittedName>
</protein>
<dbReference type="EMBL" id="JBHTHX010000001">
    <property type="protein sequence ID" value="MFD0883007.1"/>
    <property type="molecule type" value="Genomic_DNA"/>
</dbReference>
<accession>A0ABW3DJ36</accession>
<keyword evidence="2" id="KW-1185">Reference proteome</keyword>
<evidence type="ECO:0000313" key="2">
    <source>
        <dbReference type="Proteomes" id="UP001597024"/>
    </source>
</evidence>
<evidence type="ECO:0000313" key="1">
    <source>
        <dbReference type="EMBL" id="MFD0883007.1"/>
    </source>
</evidence>
<comment type="caution">
    <text evidence="1">The sequence shown here is derived from an EMBL/GenBank/DDBJ whole genome shotgun (WGS) entry which is preliminary data.</text>
</comment>
<sequence length="140" mass="15578">MPVLDGIVLPARWMISSRLLAAWPINDDHLLEVWPAGHQDGRIRWYYRLSRKSRTIFAASDICSAAGTVLSTQELARAARSVLAFLTLRPGDVEAEYFDVYTATQLAWRDRYAEDLAVFALEDVCGYCGSATHSSPACPL</sequence>